<dbReference type="SUPFAM" id="SSF52733">
    <property type="entry name" value="Nicotinate mononucleotide:5,6-dimethylbenzimidazole phosphoribosyltransferase (CobT)"/>
    <property type="match status" value="1"/>
</dbReference>
<dbReference type="EMBL" id="CP082237">
    <property type="protein sequence ID" value="QZT33828.1"/>
    <property type="molecule type" value="Genomic_DNA"/>
</dbReference>
<dbReference type="RefSeq" id="WP_007506457.1">
    <property type="nucleotide sequence ID" value="NZ_AFCE01000165.1"/>
</dbReference>
<comment type="function">
    <text evidence="1 11">Catalyzes the synthesis of alpha-ribazole-5'-phosphate from nicotinate mononucleotide (NAMN) and 5,6-dimethylbenzimidazole (DMB).</text>
</comment>
<evidence type="ECO:0000256" key="10">
    <source>
        <dbReference type="ARBA" id="ARBA00047340"/>
    </source>
</evidence>
<evidence type="ECO:0000256" key="7">
    <source>
        <dbReference type="ARBA" id="ARBA00022676"/>
    </source>
</evidence>
<gene>
    <name evidence="11 13" type="primary">cobT</name>
    <name evidence="12" type="ORF">CathTA2_3079</name>
    <name evidence="13" type="ORF">HUR95_16740</name>
</gene>
<dbReference type="Pfam" id="PF02277">
    <property type="entry name" value="DBI_PRT"/>
    <property type="match status" value="1"/>
</dbReference>
<reference evidence="12 14" key="1">
    <citation type="journal article" date="2011" name="J. Bacteriol.">
        <title>Draft genome sequence of the thermoalkaliphilic Caldalkalibacillus thermarum strain TA2.A1.</title>
        <authorList>
            <person name="Kalamorz F."/>
            <person name="Keis S."/>
            <person name="McMillan D.G."/>
            <person name="Olsson K."/>
            <person name="Stanton J.A."/>
            <person name="Stockwell P."/>
            <person name="Black M.A."/>
            <person name="Klingeman D.M."/>
            <person name="Land M.L."/>
            <person name="Han C.S."/>
            <person name="Martin S.L."/>
            <person name="Becher S.A."/>
            <person name="Peddie C.J."/>
            <person name="Morgan H.W."/>
            <person name="Matthies D."/>
            <person name="Preiss L."/>
            <person name="Meier T."/>
            <person name="Brown S.D."/>
            <person name="Cook G.M."/>
        </authorList>
    </citation>
    <scope>NUCLEOTIDE SEQUENCE [LARGE SCALE GENOMIC DNA]</scope>
    <source>
        <strain evidence="12 14">TA2.A1</strain>
    </source>
</reference>
<feature type="active site" description="Proton acceptor" evidence="11">
    <location>
        <position position="333"/>
    </location>
</feature>
<dbReference type="FunFam" id="3.40.50.10210:FF:000001">
    <property type="entry name" value="Nicotinate-nucleotide--dimethylbenzimidazole phosphoribosyltransferase"/>
    <property type="match status" value="1"/>
</dbReference>
<dbReference type="InterPro" id="IPR023195">
    <property type="entry name" value="Nict_dMeBzImd_PRibTrfase_N"/>
</dbReference>
<organism evidence="12 14">
    <name type="scientific">Caldalkalibacillus thermarum (strain TA2.A1)</name>
    <dbReference type="NCBI Taxonomy" id="986075"/>
    <lineage>
        <taxon>Bacteria</taxon>
        <taxon>Bacillati</taxon>
        <taxon>Bacillota</taxon>
        <taxon>Bacilli</taxon>
        <taxon>Bacillales</taxon>
        <taxon>Bacillaceae</taxon>
        <taxon>Caldalkalibacillus</taxon>
    </lineage>
</organism>
<dbReference type="KEGG" id="cthu:HUR95_16740"/>
<protein>
    <recommendedName>
        <fullName evidence="5 11">Nicotinate-nucleotide--dimethylbenzimidazole phosphoribosyltransferase</fullName>
        <shortName evidence="11">NN:DBI PRT</shortName>
        <ecNumber evidence="4 11">2.4.2.21</ecNumber>
    </recommendedName>
    <alternativeName>
        <fullName evidence="9 11">N(1)-alpha-phosphoribosyltransferase</fullName>
    </alternativeName>
</protein>
<dbReference type="Proteomes" id="UP000010716">
    <property type="component" value="Unassembled WGS sequence"/>
</dbReference>
<dbReference type="HAMAP" id="MF_00230">
    <property type="entry name" value="CobT"/>
    <property type="match status" value="1"/>
</dbReference>
<dbReference type="Proteomes" id="UP000825179">
    <property type="component" value="Chromosome"/>
</dbReference>
<evidence type="ECO:0000256" key="11">
    <source>
        <dbReference type="HAMAP-Rule" id="MF_00230"/>
    </source>
</evidence>
<name>F5LAZ4_CALTT</name>
<dbReference type="eggNOG" id="COG2038">
    <property type="taxonomic scope" value="Bacteria"/>
</dbReference>
<keyword evidence="6 11" id="KW-0169">Cobalamin biosynthesis</keyword>
<reference evidence="13" key="3">
    <citation type="submission" date="2021-08" db="EMBL/GenBank/DDBJ databases">
        <authorList>
            <person name="de Jong S."/>
            <person name="van den Broek M."/>
            <person name="Merkel A."/>
            <person name="de la Torre Cortes P."/>
            <person name="Kalamorz F."/>
            <person name="Cook G."/>
            <person name="van Loosdrecht M."/>
            <person name="McMillan D."/>
        </authorList>
    </citation>
    <scope>NUCLEOTIDE SEQUENCE</scope>
    <source>
        <strain evidence="13">TA2.A1</strain>
    </source>
</reference>
<comment type="catalytic activity">
    <reaction evidence="10 11">
        <text>5,6-dimethylbenzimidazole + nicotinate beta-D-ribonucleotide = alpha-ribazole 5'-phosphate + nicotinate + H(+)</text>
        <dbReference type="Rhea" id="RHEA:11196"/>
        <dbReference type="ChEBI" id="CHEBI:15378"/>
        <dbReference type="ChEBI" id="CHEBI:15890"/>
        <dbReference type="ChEBI" id="CHEBI:32544"/>
        <dbReference type="ChEBI" id="CHEBI:57502"/>
        <dbReference type="ChEBI" id="CHEBI:57918"/>
        <dbReference type="EC" id="2.4.2.21"/>
    </reaction>
</comment>
<dbReference type="EMBL" id="AFCE01000165">
    <property type="protein sequence ID" value="EGL81533.1"/>
    <property type="molecule type" value="Genomic_DNA"/>
</dbReference>
<dbReference type="Gene3D" id="1.10.1610.10">
    <property type="match status" value="1"/>
</dbReference>
<evidence type="ECO:0000256" key="8">
    <source>
        <dbReference type="ARBA" id="ARBA00022679"/>
    </source>
</evidence>
<dbReference type="InterPro" id="IPR003200">
    <property type="entry name" value="Nict_dMeBzImd_PRibTrfase"/>
</dbReference>
<comment type="similarity">
    <text evidence="3 11">Belongs to the CobT family.</text>
</comment>
<evidence type="ECO:0000313" key="13">
    <source>
        <dbReference type="EMBL" id="QZT33828.1"/>
    </source>
</evidence>
<dbReference type="InterPro" id="IPR017846">
    <property type="entry name" value="Nict_dMeBzImd_PRibTrfase_bact"/>
</dbReference>
<proteinExistence type="inferred from homology"/>
<evidence type="ECO:0000256" key="4">
    <source>
        <dbReference type="ARBA" id="ARBA00011991"/>
    </source>
</evidence>
<dbReference type="CDD" id="cd02439">
    <property type="entry name" value="DMB-PRT_CobT"/>
    <property type="match status" value="1"/>
</dbReference>
<dbReference type="OrthoDB" id="9781491at2"/>
<reference evidence="13 15" key="2">
    <citation type="journal article" date="2020" name="Extremophiles">
        <title>Genomic analysis of Caldalkalibacillus thermarum TA2.A1 reveals aerobic alkaliphilic metabolism and evolutionary hallmarks linking alkaliphilic bacteria and plant life.</title>
        <authorList>
            <person name="de Jong S.I."/>
            <person name="van den Broek M.A."/>
            <person name="Merkel A.Y."/>
            <person name="de la Torre Cortes P."/>
            <person name="Kalamorz F."/>
            <person name="Cook G.M."/>
            <person name="van Loosdrecht M.C.M."/>
            <person name="McMillan D.G.G."/>
        </authorList>
    </citation>
    <scope>NUCLEOTIDE SEQUENCE [LARGE SCALE GENOMIC DNA]</scope>
    <source>
        <strain evidence="13 15">TA2.A1</strain>
    </source>
</reference>
<evidence type="ECO:0000256" key="9">
    <source>
        <dbReference type="ARBA" id="ARBA00030686"/>
    </source>
</evidence>
<accession>F5LAZ4</accession>
<comment type="pathway">
    <text evidence="2 11">Nucleoside biosynthesis; alpha-ribazole biosynthesis; alpha-ribazole from 5,6-dimethylbenzimidazole: step 1/2.</text>
</comment>
<evidence type="ECO:0000256" key="1">
    <source>
        <dbReference type="ARBA" id="ARBA00002197"/>
    </source>
</evidence>
<dbReference type="UniPathway" id="UPA00061">
    <property type="reaction ID" value="UER00516"/>
</dbReference>
<evidence type="ECO:0000256" key="3">
    <source>
        <dbReference type="ARBA" id="ARBA00007110"/>
    </source>
</evidence>
<keyword evidence="7 11" id="KW-0328">Glycosyltransferase</keyword>
<dbReference type="Gene3D" id="3.40.50.10210">
    <property type="match status" value="1"/>
</dbReference>
<dbReference type="EC" id="2.4.2.21" evidence="4 11"/>
<dbReference type="NCBIfam" id="NF000996">
    <property type="entry name" value="PRK00105.1"/>
    <property type="match status" value="1"/>
</dbReference>
<keyword evidence="8 11" id="KW-0808">Transferase</keyword>
<sequence>MQASLNHYCLSIPPVDRQAGQEAARYLDTLTKPKGSLGRLEAIAVQLATITGQVKPRVSPPGIIVFAADHGVAEEGVSAYPQEVTAQMVRNFLQGGAAINVFARQIGALLEVVDVGVAQPLEASGLVSRKVRYGTANFLKEPAMSQEEAVAAVEAGIERAEALIKRGIKSLIVGEMGIGNTTASSAMLAAFLCGEKIRGSAELDTEVIGQIQGVVGPGTGLEQERVNHKRSVIVRALALHRPDGNKPLDVLSKVGGLEIAGMAGAMLAAAKHRIPVIVDGFICTVAALLAVKLCPRVSDVLLAGHRSQEPGHQVALSLLDKEPLLDLGMRLGEGSGAAVAFPLVEAACRMIGEMATFQSAGVTDGEGA</sequence>
<dbReference type="NCBIfam" id="TIGR03160">
    <property type="entry name" value="cobT_DBIPRT"/>
    <property type="match status" value="1"/>
</dbReference>
<evidence type="ECO:0000256" key="6">
    <source>
        <dbReference type="ARBA" id="ARBA00022573"/>
    </source>
</evidence>
<dbReference type="AlphaFoldDB" id="F5LAZ4"/>
<dbReference type="PANTHER" id="PTHR43463">
    <property type="entry name" value="NICOTINATE-NUCLEOTIDE--DIMETHYLBENZIMIDAZOLE PHOSPHORIBOSYLTRANSFERASE"/>
    <property type="match status" value="1"/>
</dbReference>
<dbReference type="PANTHER" id="PTHR43463:SF1">
    <property type="entry name" value="NICOTINATE-NUCLEOTIDE--DIMETHYLBENZIMIDAZOLE PHOSPHORIBOSYLTRANSFERASE"/>
    <property type="match status" value="1"/>
</dbReference>
<dbReference type="GO" id="GO:0008939">
    <property type="term" value="F:nicotinate-nucleotide-dimethylbenzimidazole phosphoribosyltransferase activity"/>
    <property type="evidence" value="ECO:0007669"/>
    <property type="project" value="UniProtKB-UniRule"/>
</dbReference>
<evidence type="ECO:0000313" key="14">
    <source>
        <dbReference type="Proteomes" id="UP000010716"/>
    </source>
</evidence>
<evidence type="ECO:0000256" key="2">
    <source>
        <dbReference type="ARBA" id="ARBA00005049"/>
    </source>
</evidence>
<evidence type="ECO:0000313" key="12">
    <source>
        <dbReference type="EMBL" id="EGL81533.1"/>
    </source>
</evidence>
<dbReference type="GO" id="GO:0009236">
    <property type="term" value="P:cobalamin biosynthetic process"/>
    <property type="evidence" value="ECO:0007669"/>
    <property type="project" value="UniProtKB-UniRule"/>
</dbReference>
<evidence type="ECO:0000256" key="5">
    <source>
        <dbReference type="ARBA" id="ARBA00015486"/>
    </source>
</evidence>
<evidence type="ECO:0000313" key="15">
    <source>
        <dbReference type="Proteomes" id="UP000825179"/>
    </source>
</evidence>
<dbReference type="InterPro" id="IPR036087">
    <property type="entry name" value="Nict_dMeBzImd_PRibTrfase_sf"/>
</dbReference>
<keyword evidence="15" id="KW-1185">Reference proteome</keyword>